<dbReference type="Pfam" id="PF00874">
    <property type="entry name" value="PRD"/>
    <property type="match status" value="1"/>
</dbReference>
<dbReference type="EMBL" id="LQWZ01000023">
    <property type="protein sequence ID" value="OAH55722.1"/>
    <property type="molecule type" value="Genomic_DNA"/>
</dbReference>
<protein>
    <submittedName>
        <fullName evidence="2">PRD domain-containing protein</fullName>
    </submittedName>
</protein>
<accession>A0A177KQT1</accession>
<name>A0A177KQT1_9BACI</name>
<organism evidence="2 3">
    <name type="scientific">Domibacillus aminovorans</name>
    <dbReference type="NCBI Taxonomy" id="29332"/>
    <lineage>
        <taxon>Bacteria</taxon>
        <taxon>Bacillati</taxon>
        <taxon>Bacillota</taxon>
        <taxon>Bacilli</taxon>
        <taxon>Bacillales</taxon>
        <taxon>Bacillaceae</taxon>
        <taxon>Domibacillus</taxon>
    </lineage>
</organism>
<gene>
    <name evidence="2" type="ORF">AWH48_03335</name>
</gene>
<sequence>MDVSLNERLDLLHDTNQISEDIYNRLPAIFEKVEEYLGVNLKEENAGSFASHLSVALQRISEHKPAVDISSELENVIQTNRDYYQFAKDLLRDNSQTGADIGAEAAFITLYFCLLTGKENA</sequence>
<dbReference type="SUPFAM" id="SSF63520">
    <property type="entry name" value="PTS-regulatory domain, PRD"/>
    <property type="match status" value="1"/>
</dbReference>
<dbReference type="Proteomes" id="UP000077271">
    <property type="component" value="Unassembled WGS sequence"/>
</dbReference>
<evidence type="ECO:0000313" key="2">
    <source>
        <dbReference type="EMBL" id="OAH55722.1"/>
    </source>
</evidence>
<evidence type="ECO:0000259" key="1">
    <source>
        <dbReference type="PROSITE" id="PS51372"/>
    </source>
</evidence>
<dbReference type="RefSeq" id="WP_018393591.1">
    <property type="nucleotide sequence ID" value="NZ_LQWZ01000023.1"/>
</dbReference>
<dbReference type="PROSITE" id="PS51372">
    <property type="entry name" value="PRD_2"/>
    <property type="match status" value="1"/>
</dbReference>
<feature type="domain" description="PRD" evidence="1">
    <location>
        <begin position="17"/>
        <end position="121"/>
    </location>
</feature>
<dbReference type="GO" id="GO:0006355">
    <property type="term" value="P:regulation of DNA-templated transcription"/>
    <property type="evidence" value="ECO:0007669"/>
    <property type="project" value="InterPro"/>
</dbReference>
<dbReference type="AlphaFoldDB" id="A0A177KQT1"/>
<dbReference type="InterPro" id="IPR036634">
    <property type="entry name" value="PRD_sf"/>
</dbReference>
<dbReference type="OrthoDB" id="2875478at2"/>
<evidence type="ECO:0000313" key="3">
    <source>
        <dbReference type="Proteomes" id="UP000077271"/>
    </source>
</evidence>
<reference evidence="2 3" key="1">
    <citation type="submission" date="2016-01" db="EMBL/GenBank/DDBJ databases">
        <title>Investigation of taxonomic status of Bacillus aminovorans.</title>
        <authorList>
            <person name="Verma A."/>
            <person name="Pal Y."/>
            <person name="Krishnamurthi S."/>
        </authorList>
    </citation>
    <scope>NUCLEOTIDE SEQUENCE [LARGE SCALE GENOMIC DNA]</scope>
    <source>
        <strain evidence="2 3">DSM 4337</strain>
    </source>
</reference>
<proteinExistence type="predicted"/>
<dbReference type="InterPro" id="IPR011608">
    <property type="entry name" value="PRD"/>
</dbReference>
<comment type="caution">
    <text evidence="2">The sequence shown here is derived from an EMBL/GenBank/DDBJ whole genome shotgun (WGS) entry which is preliminary data.</text>
</comment>
<dbReference type="Gene3D" id="1.10.1790.10">
    <property type="entry name" value="PRD domain"/>
    <property type="match status" value="1"/>
</dbReference>